<dbReference type="Proteomes" id="UP000814033">
    <property type="component" value="Unassembled WGS sequence"/>
</dbReference>
<keyword evidence="2" id="KW-1185">Reference proteome</keyword>
<organism evidence="1 2">
    <name type="scientific">Auriscalpium vulgare</name>
    <dbReference type="NCBI Taxonomy" id="40419"/>
    <lineage>
        <taxon>Eukaryota</taxon>
        <taxon>Fungi</taxon>
        <taxon>Dikarya</taxon>
        <taxon>Basidiomycota</taxon>
        <taxon>Agaricomycotina</taxon>
        <taxon>Agaricomycetes</taxon>
        <taxon>Russulales</taxon>
        <taxon>Auriscalpiaceae</taxon>
        <taxon>Auriscalpium</taxon>
    </lineage>
</organism>
<evidence type="ECO:0000313" key="2">
    <source>
        <dbReference type="Proteomes" id="UP000814033"/>
    </source>
</evidence>
<protein>
    <submittedName>
        <fullName evidence="1">Uncharacterized protein</fullName>
    </submittedName>
</protein>
<comment type="caution">
    <text evidence="1">The sequence shown here is derived from an EMBL/GenBank/DDBJ whole genome shotgun (WGS) entry which is preliminary data.</text>
</comment>
<sequence length="316" mass="34393">MSVIAVLQIRKGGDSGNRGHIAGRDWSGGTTIKLPGEKFNGKEVNASPSSDGVKHMEKIETGDLTGRMVGGGTRGKVYGNSYYGCGYPSNPDHCGVVGRDLSFYFWPVLFYDRFGSTRYPFDGVEVSYRNNSERPGGPLTTLQFQSNQTHSPRSVLYILADNATVTSLAMSITEDCSSYLGPFPAALLYPDGDDGPFPEQAVQYYRGDSAVLFVDGYNNTFALQDGANMTQPPLPLPPTVDRMLLNCINDTIGKYVPLVTPATSWYENGVGVVGLCVVVVIVISLVDIVLRPFGKSICQVWFWLSRRNQSTTVVSP</sequence>
<dbReference type="EMBL" id="MU276096">
    <property type="protein sequence ID" value="KAI0041889.1"/>
    <property type="molecule type" value="Genomic_DNA"/>
</dbReference>
<evidence type="ECO:0000313" key="1">
    <source>
        <dbReference type="EMBL" id="KAI0041889.1"/>
    </source>
</evidence>
<accession>A0ACB8RCJ8</accession>
<reference evidence="1" key="1">
    <citation type="submission" date="2021-02" db="EMBL/GenBank/DDBJ databases">
        <authorList>
            <consortium name="DOE Joint Genome Institute"/>
            <person name="Ahrendt S."/>
            <person name="Looney B.P."/>
            <person name="Miyauchi S."/>
            <person name="Morin E."/>
            <person name="Drula E."/>
            <person name="Courty P.E."/>
            <person name="Chicoki N."/>
            <person name="Fauchery L."/>
            <person name="Kohler A."/>
            <person name="Kuo A."/>
            <person name="Labutti K."/>
            <person name="Pangilinan J."/>
            <person name="Lipzen A."/>
            <person name="Riley R."/>
            <person name="Andreopoulos W."/>
            <person name="He G."/>
            <person name="Johnson J."/>
            <person name="Barry K.W."/>
            <person name="Grigoriev I.V."/>
            <person name="Nagy L."/>
            <person name="Hibbett D."/>
            <person name="Henrissat B."/>
            <person name="Matheny P.B."/>
            <person name="Labbe J."/>
            <person name="Martin F."/>
        </authorList>
    </citation>
    <scope>NUCLEOTIDE SEQUENCE</scope>
    <source>
        <strain evidence="1">FP105234-sp</strain>
    </source>
</reference>
<gene>
    <name evidence="1" type="ORF">FA95DRAFT_1500837</name>
</gene>
<reference evidence="1" key="2">
    <citation type="journal article" date="2022" name="New Phytol.">
        <title>Evolutionary transition to the ectomycorrhizal habit in the genomes of a hyperdiverse lineage of mushroom-forming fungi.</title>
        <authorList>
            <person name="Looney B."/>
            <person name="Miyauchi S."/>
            <person name="Morin E."/>
            <person name="Drula E."/>
            <person name="Courty P.E."/>
            <person name="Kohler A."/>
            <person name="Kuo A."/>
            <person name="LaButti K."/>
            <person name="Pangilinan J."/>
            <person name="Lipzen A."/>
            <person name="Riley R."/>
            <person name="Andreopoulos W."/>
            <person name="He G."/>
            <person name="Johnson J."/>
            <person name="Nolan M."/>
            <person name="Tritt A."/>
            <person name="Barry K.W."/>
            <person name="Grigoriev I.V."/>
            <person name="Nagy L.G."/>
            <person name="Hibbett D."/>
            <person name="Henrissat B."/>
            <person name="Matheny P.B."/>
            <person name="Labbe J."/>
            <person name="Martin F.M."/>
        </authorList>
    </citation>
    <scope>NUCLEOTIDE SEQUENCE</scope>
    <source>
        <strain evidence="1">FP105234-sp</strain>
    </source>
</reference>
<proteinExistence type="predicted"/>
<name>A0ACB8RCJ8_9AGAM</name>